<dbReference type="GO" id="GO:0004355">
    <property type="term" value="F:glutamate synthase (NADPH) activity"/>
    <property type="evidence" value="ECO:0007669"/>
    <property type="project" value="UniProtKB-EC"/>
</dbReference>
<evidence type="ECO:0000256" key="11">
    <source>
        <dbReference type="ARBA" id="ARBA00023014"/>
    </source>
</evidence>
<dbReference type="Pfam" id="PF04898">
    <property type="entry name" value="Glu_syn_central"/>
    <property type="match status" value="1"/>
</dbReference>
<organism evidence="17 18">
    <name type="scientific">Clostridium lapidicellarium</name>
    <dbReference type="NCBI Taxonomy" id="3240931"/>
    <lineage>
        <taxon>Bacteria</taxon>
        <taxon>Bacillati</taxon>
        <taxon>Bacillota</taxon>
        <taxon>Clostridia</taxon>
        <taxon>Eubacteriales</taxon>
        <taxon>Clostridiaceae</taxon>
        <taxon>Clostridium</taxon>
    </lineage>
</organism>
<dbReference type="PROSITE" id="PS51278">
    <property type="entry name" value="GATASE_TYPE_2"/>
    <property type="match status" value="1"/>
</dbReference>
<evidence type="ECO:0000256" key="15">
    <source>
        <dbReference type="SAM" id="MobiDB-lite"/>
    </source>
</evidence>
<dbReference type="CDD" id="cd00713">
    <property type="entry name" value="GltS"/>
    <property type="match status" value="1"/>
</dbReference>
<keyword evidence="7" id="KW-0479">Metal-binding</keyword>
<keyword evidence="5" id="KW-0285">Flavoprotein</keyword>
<name>A0ABV4DWC7_9CLOT</name>
<keyword evidence="6" id="KW-0288">FMN</keyword>
<dbReference type="Proteomes" id="UP001565220">
    <property type="component" value="Unassembled WGS sequence"/>
</dbReference>
<feature type="domain" description="Glutamine amidotransferase type-2" evidence="16">
    <location>
        <begin position="23"/>
        <end position="420"/>
    </location>
</feature>
<dbReference type="EMBL" id="JBGFFE010000009">
    <property type="protein sequence ID" value="MEY8763541.1"/>
    <property type="molecule type" value="Genomic_DNA"/>
</dbReference>
<dbReference type="PANTHER" id="PTHR11938">
    <property type="entry name" value="FAD NADPH DEHYDROGENASE/OXIDOREDUCTASE"/>
    <property type="match status" value="1"/>
</dbReference>
<comment type="pathway">
    <text evidence="14">Amino-acid biosynthesis.</text>
</comment>
<dbReference type="Gene3D" id="3.60.20.10">
    <property type="entry name" value="Glutamine Phosphoribosylpyrophosphate, subunit 1, domain 1"/>
    <property type="match status" value="1"/>
</dbReference>
<sequence length="1518" mass="168030">MNYSNGFPSKQGLYDPDFEKDSCGVGFIANVKGEKTHSTVKRGIQILVNLTHRGAVGSDTKTGDGAGMLVQIPDEFFRINCDNLGIELPQPGEYAVGMVFFPKETALRLQCEGIMERVAEREGQRVLGWRDVPTDNRSIGETAKGTEPIIRQIFIGKNAGNQIEFERKLYMIRKEVENKVKEVLKGAAKTFYVCSLSSRTIVYKGLLLANQIKKFYIDLNDINFKSAIALVHQRYSTNTFPTWDLAQPFRYLGHNGEINTIRGNRNWMRAREGVLRSRAFGKNIKNLFPIIDAGGSDSASLDNVLELLYQDGRSLPHALMLLIPEAWEQNCSSKQYKRSFYESHGSLVEPWDGPAAVSFSDGIQIGATLDRNGLRPARYVITKTGFVVLASEAGVLEFKNEDILEKGKLKPGEMFLVDTSKGKIIKDEELKEKICKAKPYGKILDKLRFTLDMFDTVAAKEQITPEVLREKQQAFGYTLEDLKRILAPMSIEGKEPVGSMGNDTPLAVLSNKNQLLFSYFKQLFAQVTNPPIDPIRERLVMSLLNYIGSPQANILNDEITKDPFIEIKSPILTDEEMSKIKSLRNKDFKTTTVPITFKCDMGIDGFKEALNKICERASQRIREGYNILVLSDKNVDSYEAAIPSLLAVSAVQHYLIREKTRTKVSIIVETGEARETMHFALLVSYGASAVNPYLAYQTIDQMVRDGDITEADMNTAKRNYIRAVNQGILKILSKMGISSLQSYHGAQIFEAIGLNSEFVDKYFEGTPSRIGGVGIDVIASEVLSRHKNAFNKIRKPISQLDVGGNYSWRKGGEFHLFNPETIYKLQVAARTDSYDVYKEYAKIINEQDKNLCTIRGLLKFKKGNSISIEEVEPVSEILKRFCTGAMSFGSISKEAHETIAIAMNRIGGRSNTGEGGEDPQRYRLDSNGDSRRSAIKQVASARFGVTTEYLVNADELQIKIAQGAKPGEGGQLPGKKVGGYIARTRHCTPGIDLISPPPHHDIYSIEDLSQLIYDLKNVNPEANISVKLVSEMGVGTIAAGVAKAHADLILISGYDGGTGAAPLSSVKHVGIPWELGLSETQQVLLLNNLRSRVRLQTDGQLKTGRDVVIAALLGAEEFGFATTVLVTMGCVMLRKCHLNTCDMGIATQDPELRKHFRGKPEYIINFLTFIAREVREYMAELGFKTMNEMIGRVDMLETKEAVDHWKAKELDLSSILYKPYMPKKIKSYCTIPQNHGLDDALDYKIIQMAEGAINDKTKVSATMEIKNVNRAVGSMLSGIIAKKYGSRGLPEDTIVLNFKGSAGQSFGAFGVNGLTLVLEGDANDYVAKGLSGGKIIIRTPKNCTFAAEKNVIAGNTILYGATSGKAFINGGVGERFAVRNSGAEAVVEGVGDHCCEYMTGGTVVIIGRTGKNFAAGMSGGVAYVLDEDDSFYDRCNLQMVEVENISDKRDMDVVYRLVREHYKYTDSLKAENILDEWDAYKNKFKKIIPGAYKSILQQTEAEAVAASGNEEGSALWER</sequence>
<dbReference type="Pfam" id="PF01493">
    <property type="entry name" value="GXGXG"/>
    <property type="match status" value="1"/>
</dbReference>
<evidence type="ECO:0000256" key="10">
    <source>
        <dbReference type="ARBA" id="ARBA00023004"/>
    </source>
</evidence>
<dbReference type="Pfam" id="PF01645">
    <property type="entry name" value="Glu_synthase"/>
    <property type="match status" value="1"/>
</dbReference>
<evidence type="ECO:0000256" key="4">
    <source>
        <dbReference type="ARBA" id="ARBA00022605"/>
    </source>
</evidence>
<gene>
    <name evidence="17" type="primary">gltB</name>
    <name evidence="17" type="ORF">AB8S09_07805</name>
</gene>
<evidence type="ECO:0000256" key="8">
    <source>
        <dbReference type="ARBA" id="ARBA00022962"/>
    </source>
</evidence>
<keyword evidence="13" id="KW-0003">3Fe-4S</keyword>
<feature type="region of interest" description="Disordered" evidence="15">
    <location>
        <begin position="906"/>
        <end position="929"/>
    </location>
</feature>
<evidence type="ECO:0000313" key="17">
    <source>
        <dbReference type="EMBL" id="MEY8763541.1"/>
    </source>
</evidence>
<proteinExistence type="inferred from homology"/>
<keyword evidence="11" id="KW-0411">Iron-sulfur</keyword>
<dbReference type="InterPro" id="IPR006982">
    <property type="entry name" value="Glu_synth_centr_N"/>
</dbReference>
<dbReference type="SUPFAM" id="SSF69336">
    <property type="entry name" value="Alpha subunit of glutamate synthase, C-terminal domain"/>
    <property type="match status" value="1"/>
</dbReference>
<evidence type="ECO:0000256" key="14">
    <source>
        <dbReference type="ARBA" id="ARBA00029440"/>
    </source>
</evidence>
<dbReference type="InterPro" id="IPR002489">
    <property type="entry name" value="Glu_synth_asu_C"/>
</dbReference>
<dbReference type="SUPFAM" id="SSF56235">
    <property type="entry name" value="N-terminal nucleophile aminohydrolases (Ntn hydrolases)"/>
    <property type="match status" value="1"/>
</dbReference>
<evidence type="ECO:0000256" key="1">
    <source>
        <dbReference type="ARBA" id="ARBA00001917"/>
    </source>
</evidence>
<keyword evidence="12" id="KW-0314">Glutamate biosynthesis</keyword>
<evidence type="ECO:0000256" key="6">
    <source>
        <dbReference type="ARBA" id="ARBA00022643"/>
    </source>
</evidence>
<comment type="similarity">
    <text evidence="3">Belongs to the glutamate synthase family.</text>
</comment>
<reference evidence="17 18" key="1">
    <citation type="submission" date="2024-08" db="EMBL/GenBank/DDBJ databases">
        <title>Clostridium lapicellarii sp. nov., and Clostridium renhuaiense sp. nov., two species isolated from the mud in a fermentation cellar used for producing sauce-flavour Chinese liquors.</title>
        <authorList>
            <person name="Yang F."/>
            <person name="Wang H."/>
            <person name="Chen L.Q."/>
            <person name="Zhou N."/>
            <person name="Lu J.J."/>
            <person name="Pu X.X."/>
            <person name="Wan B."/>
            <person name="Wang L."/>
            <person name="Liu S.J."/>
        </authorList>
    </citation>
    <scope>NUCLEOTIDE SEQUENCE [LARGE SCALE GENOMIC DNA]</scope>
    <source>
        <strain evidence="17 18">MT-113</strain>
    </source>
</reference>
<dbReference type="InterPro" id="IPR017932">
    <property type="entry name" value="GATase_2_dom"/>
</dbReference>
<evidence type="ECO:0000256" key="7">
    <source>
        <dbReference type="ARBA" id="ARBA00022723"/>
    </source>
</evidence>
<dbReference type="Pfam" id="PF00310">
    <property type="entry name" value="GATase_2"/>
    <property type="match status" value="1"/>
</dbReference>
<evidence type="ECO:0000256" key="9">
    <source>
        <dbReference type="ARBA" id="ARBA00023002"/>
    </source>
</evidence>
<evidence type="ECO:0000256" key="13">
    <source>
        <dbReference type="ARBA" id="ARBA00023291"/>
    </source>
</evidence>
<keyword evidence="8" id="KW-0315">Glutamine amidotransferase</keyword>
<dbReference type="EC" id="1.4.1.13" evidence="17"/>
<evidence type="ECO:0000256" key="12">
    <source>
        <dbReference type="ARBA" id="ARBA00023164"/>
    </source>
</evidence>
<comment type="caution">
    <text evidence="17">The sequence shown here is derived from an EMBL/GenBank/DDBJ whole genome shotgun (WGS) entry which is preliminary data.</text>
</comment>
<dbReference type="Gene3D" id="2.160.20.60">
    <property type="entry name" value="Glutamate synthase, alpha subunit, C-terminal domain"/>
    <property type="match status" value="1"/>
</dbReference>
<evidence type="ECO:0000256" key="2">
    <source>
        <dbReference type="ARBA" id="ARBA00001927"/>
    </source>
</evidence>
<dbReference type="PANTHER" id="PTHR11938:SF133">
    <property type="entry name" value="GLUTAMATE SYNTHASE (NADH)"/>
    <property type="match status" value="1"/>
</dbReference>
<dbReference type="InterPro" id="IPR029055">
    <property type="entry name" value="Ntn_hydrolases_N"/>
</dbReference>
<protein>
    <submittedName>
        <fullName evidence="17">Glutamate synthase large subunit</fullName>
        <ecNumber evidence="17">1.4.1.13</ecNumber>
    </submittedName>
</protein>
<evidence type="ECO:0000256" key="3">
    <source>
        <dbReference type="ARBA" id="ARBA00009716"/>
    </source>
</evidence>
<dbReference type="CDD" id="cd00982">
    <property type="entry name" value="gltB_C"/>
    <property type="match status" value="1"/>
</dbReference>
<comment type="cofactor">
    <cofactor evidence="1">
        <name>FMN</name>
        <dbReference type="ChEBI" id="CHEBI:58210"/>
    </cofactor>
</comment>
<dbReference type="InterPro" id="IPR050711">
    <property type="entry name" value="ET-N_metabolism_enzyme"/>
</dbReference>
<keyword evidence="9 17" id="KW-0560">Oxidoreductase</keyword>
<keyword evidence="10" id="KW-0408">Iron</keyword>
<evidence type="ECO:0000256" key="5">
    <source>
        <dbReference type="ARBA" id="ARBA00022630"/>
    </source>
</evidence>
<feature type="compositionally biased region" description="Basic and acidic residues" evidence="15">
    <location>
        <begin position="918"/>
        <end position="929"/>
    </location>
</feature>
<dbReference type="Gene3D" id="3.20.20.70">
    <property type="entry name" value="Aldolase class I"/>
    <property type="match status" value="2"/>
</dbReference>
<dbReference type="NCBIfam" id="NF008730">
    <property type="entry name" value="PRK11750.1"/>
    <property type="match status" value="1"/>
</dbReference>
<comment type="cofactor">
    <cofactor evidence="2">
        <name>[3Fe-4S] cluster</name>
        <dbReference type="ChEBI" id="CHEBI:21137"/>
    </cofactor>
</comment>
<evidence type="ECO:0000313" key="18">
    <source>
        <dbReference type="Proteomes" id="UP001565220"/>
    </source>
</evidence>
<keyword evidence="18" id="KW-1185">Reference proteome</keyword>
<dbReference type="InterPro" id="IPR036485">
    <property type="entry name" value="Glu_synth_asu_C_sf"/>
</dbReference>
<keyword evidence="4" id="KW-0028">Amino-acid biosynthesis</keyword>
<dbReference type="InterPro" id="IPR013785">
    <property type="entry name" value="Aldolase_TIM"/>
</dbReference>
<dbReference type="CDD" id="cd02808">
    <property type="entry name" value="GltS_FMN"/>
    <property type="match status" value="1"/>
</dbReference>
<dbReference type="InterPro" id="IPR002932">
    <property type="entry name" value="Glu_synthdom"/>
</dbReference>
<evidence type="ECO:0000259" key="16">
    <source>
        <dbReference type="PROSITE" id="PS51278"/>
    </source>
</evidence>
<dbReference type="SUPFAM" id="SSF51395">
    <property type="entry name" value="FMN-linked oxidoreductases"/>
    <property type="match status" value="1"/>
</dbReference>
<accession>A0ABV4DWC7</accession>
<dbReference type="RefSeq" id="WP_369868868.1">
    <property type="nucleotide sequence ID" value="NZ_JBGFFE010000009.1"/>
</dbReference>